<dbReference type="Proteomes" id="UP001238163">
    <property type="component" value="Unassembled WGS sequence"/>
</dbReference>
<dbReference type="InterPro" id="IPR002201">
    <property type="entry name" value="Glyco_trans_9"/>
</dbReference>
<protein>
    <submittedName>
        <fullName evidence="3">ADP-heptose:LPS heptosyltransferase</fullName>
    </submittedName>
</protein>
<dbReference type="InterPro" id="IPR051199">
    <property type="entry name" value="LPS_LOS_Heptosyltrfase"/>
</dbReference>
<dbReference type="GO" id="GO:0008713">
    <property type="term" value="F:ADP-heptose-lipopolysaccharide heptosyltransferase activity"/>
    <property type="evidence" value="ECO:0007669"/>
    <property type="project" value="TreeGrafter"/>
</dbReference>
<reference evidence="3" key="1">
    <citation type="submission" date="2023-07" db="EMBL/GenBank/DDBJ databases">
        <title>Genomic Encyclopedia of Type Strains, Phase IV (KMG-IV): sequencing the most valuable type-strain genomes for metagenomic binning, comparative biology and taxonomic classification.</title>
        <authorList>
            <person name="Goeker M."/>
        </authorList>
    </citation>
    <scope>NUCLEOTIDE SEQUENCE</scope>
    <source>
        <strain evidence="3">DSM 24202</strain>
    </source>
</reference>
<dbReference type="GO" id="GO:0005829">
    <property type="term" value="C:cytosol"/>
    <property type="evidence" value="ECO:0007669"/>
    <property type="project" value="TreeGrafter"/>
</dbReference>
<dbReference type="RefSeq" id="WP_307261018.1">
    <property type="nucleotide sequence ID" value="NZ_JAUSVL010000001.1"/>
</dbReference>
<evidence type="ECO:0000256" key="2">
    <source>
        <dbReference type="ARBA" id="ARBA00022679"/>
    </source>
</evidence>
<organism evidence="3 4">
    <name type="scientific">Oligosphaera ethanolica</name>
    <dbReference type="NCBI Taxonomy" id="760260"/>
    <lineage>
        <taxon>Bacteria</taxon>
        <taxon>Pseudomonadati</taxon>
        <taxon>Lentisphaerota</taxon>
        <taxon>Oligosphaeria</taxon>
        <taxon>Oligosphaerales</taxon>
        <taxon>Oligosphaeraceae</taxon>
        <taxon>Oligosphaera</taxon>
    </lineage>
</organism>
<dbReference type="Pfam" id="PF01075">
    <property type="entry name" value="Glyco_transf_9"/>
    <property type="match status" value="1"/>
</dbReference>
<gene>
    <name evidence="3" type="ORF">J3R75_001679</name>
</gene>
<sequence length="273" mass="30083">MRSVVIRQGALGDFILTLPLLRALAQRGELHLVTPTRYRALLPDDLAIASFSDSDSAAAAALFAPAVTCHPQALPAPWAELLRGAELHLFTRAAMLPPVNCCKLICHDPRPTNPPHAALQFLRNAGCEAPSQLLTTPMLPRSGQGRNALWIHSGSGSIHKNIPPDFWADAAKERLQRDTLNLVLSFGEADMDLLEPMRAACQRRRLRWREVICPTLAELKCGLRDDAARFWGADTGVAHLAAALGIPCNVWFRCTDPVIWRPLGDVKVHFYNK</sequence>
<keyword evidence="2" id="KW-0808">Transferase</keyword>
<dbReference type="PANTHER" id="PTHR30160">
    <property type="entry name" value="TETRAACYLDISACCHARIDE 4'-KINASE-RELATED"/>
    <property type="match status" value="1"/>
</dbReference>
<dbReference type="EMBL" id="JAUSVL010000001">
    <property type="protein sequence ID" value="MDQ0289572.1"/>
    <property type="molecule type" value="Genomic_DNA"/>
</dbReference>
<dbReference type="GO" id="GO:0009244">
    <property type="term" value="P:lipopolysaccharide core region biosynthetic process"/>
    <property type="evidence" value="ECO:0007669"/>
    <property type="project" value="TreeGrafter"/>
</dbReference>
<dbReference type="AlphaFoldDB" id="A0AAE4APM4"/>
<accession>A0AAE4APM4</accession>
<name>A0AAE4APM4_9BACT</name>
<keyword evidence="4" id="KW-1185">Reference proteome</keyword>
<keyword evidence="1" id="KW-0328">Glycosyltransferase</keyword>
<evidence type="ECO:0000256" key="1">
    <source>
        <dbReference type="ARBA" id="ARBA00022676"/>
    </source>
</evidence>
<comment type="caution">
    <text evidence="3">The sequence shown here is derived from an EMBL/GenBank/DDBJ whole genome shotgun (WGS) entry which is preliminary data.</text>
</comment>
<dbReference type="Gene3D" id="3.40.50.2000">
    <property type="entry name" value="Glycogen Phosphorylase B"/>
    <property type="match status" value="2"/>
</dbReference>
<proteinExistence type="predicted"/>
<evidence type="ECO:0000313" key="4">
    <source>
        <dbReference type="Proteomes" id="UP001238163"/>
    </source>
</evidence>
<dbReference type="SUPFAM" id="SSF53756">
    <property type="entry name" value="UDP-Glycosyltransferase/glycogen phosphorylase"/>
    <property type="match status" value="1"/>
</dbReference>
<evidence type="ECO:0000313" key="3">
    <source>
        <dbReference type="EMBL" id="MDQ0289572.1"/>
    </source>
</evidence>